<feature type="non-terminal residue" evidence="3">
    <location>
        <position position="144"/>
    </location>
</feature>
<proteinExistence type="predicted"/>
<feature type="compositionally biased region" description="Low complexity" evidence="1">
    <location>
        <begin position="117"/>
        <end position="127"/>
    </location>
</feature>
<dbReference type="Pfam" id="PF04571">
    <property type="entry name" value="Lipin_N"/>
    <property type="match status" value="1"/>
</dbReference>
<dbReference type="GO" id="GO:0008195">
    <property type="term" value="F:phosphatidate phosphatase activity"/>
    <property type="evidence" value="ECO:0007669"/>
    <property type="project" value="TreeGrafter"/>
</dbReference>
<feature type="domain" description="Lipin N-terminal" evidence="2">
    <location>
        <begin position="29"/>
        <end position="106"/>
    </location>
</feature>
<gene>
    <name evidence="3" type="ORF">HaLaN_06989</name>
</gene>
<dbReference type="InterPro" id="IPR007651">
    <property type="entry name" value="Lipin_N"/>
</dbReference>
<comment type="caution">
    <text evidence="3">The sequence shown here is derived from an EMBL/GenBank/DDBJ whole genome shotgun (WGS) entry which is preliminary data.</text>
</comment>
<dbReference type="PANTHER" id="PTHR12181">
    <property type="entry name" value="LIPIN"/>
    <property type="match status" value="1"/>
</dbReference>
<reference evidence="3 4" key="1">
    <citation type="submission" date="2020-02" db="EMBL/GenBank/DDBJ databases">
        <title>Draft genome sequence of Haematococcus lacustris strain NIES-144.</title>
        <authorList>
            <person name="Morimoto D."/>
            <person name="Nakagawa S."/>
            <person name="Yoshida T."/>
            <person name="Sawayama S."/>
        </authorList>
    </citation>
    <scope>NUCLEOTIDE SEQUENCE [LARGE SCALE GENOMIC DNA]</scope>
    <source>
        <strain evidence="3 4">NIES-144</strain>
    </source>
</reference>
<evidence type="ECO:0000256" key="1">
    <source>
        <dbReference type="SAM" id="MobiDB-lite"/>
    </source>
</evidence>
<feature type="region of interest" description="Disordered" evidence="1">
    <location>
        <begin position="117"/>
        <end position="144"/>
    </location>
</feature>
<organism evidence="3 4">
    <name type="scientific">Haematococcus lacustris</name>
    <name type="common">Green alga</name>
    <name type="synonym">Haematococcus pluvialis</name>
    <dbReference type="NCBI Taxonomy" id="44745"/>
    <lineage>
        <taxon>Eukaryota</taxon>
        <taxon>Viridiplantae</taxon>
        <taxon>Chlorophyta</taxon>
        <taxon>core chlorophytes</taxon>
        <taxon>Chlorophyceae</taxon>
        <taxon>CS clade</taxon>
        <taxon>Chlamydomonadales</taxon>
        <taxon>Haematococcaceae</taxon>
        <taxon>Haematococcus</taxon>
    </lineage>
</organism>
<dbReference type="AlphaFoldDB" id="A0A699YQG6"/>
<evidence type="ECO:0000313" key="4">
    <source>
        <dbReference type="Proteomes" id="UP000485058"/>
    </source>
</evidence>
<evidence type="ECO:0000259" key="2">
    <source>
        <dbReference type="Pfam" id="PF04571"/>
    </source>
</evidence>
<name>A0A699YQG6_HAELA</name>
<keyword evidence="4" id="KW-1185">Reference proteome</keyword>
<dbReference type="PANTHER" id="PTHR12181:SF12">
    <property type="entry name" value="PHOSPHATIDATE PHOSPHATASE"/>
    <property type="match status" value="1"/>
</dbReference>
<evidence type="ECO:0000313" key="3">
    <source>
        <dbReference type="EMBL" id="GFH11485.1"/>
    </source>
</evidence>
<dbReference type="InterPro" id="IPR026058">
    <property type="entry name" value="LIPIN"/>
</dbReference>
<feature type="non-terminal residue" evidence="3">
    <location>
        <position position="1"/>
    </location>
</feature>
<accession>A0A699YQG6</accession>
<sequence length="144" mass="15485">MQPASTTSRAANALKTGVVYGGTALLSGVNAITPHLAGAVDIMVVEQPDGSYKSSPFYVRFGKYTHLRSKDRRVNITINGEPAPFHMHLGAYGTAYFTAESTELVDEDEEQQSILAGMMSPPSGYSSGDEERPGYPHTDMLLSV</sequence>
<dbReference type="Proteomes" id="UP000485058">
    <property type="component" value="Unassembled WGS sequence"/>
</dbReference>
<protein>
    <submittedName>
        <fullName evidence="3">Phosphatidate phosphatase</fullName>
    </submittedName>
</protein>
<dbReference type="EMBL" id="BLLF01000408">
    <property type="protein sequence ID" value="GFH11485.1"/>
    <property type="molecule type" value="Genomic_DNA"/>
</dbReference>